<evidence type="ECO:0000256" key="4">
    <source>
        <dbReference type="ARBA" id="ARBA00023136"/>
    </source>
</evidence>
<evidence type="ECO:0000256" key="2">
    <source>
        <dbReference type="ARBA" id="ARBA00022692"/>
    </source>
</evidence>
<protein>
    <recommendedName>
        <fullName evidence="7">Rhodopsin domain-containing protein</fullName>
    </recommendedName>
</protein>
<evidence type="ECO:0000256" key="1">
    <source>
        <dbReference type="ARBA" id="ARBA00004141"/>
    </source>
</evidence>
<evidence type="ECO:0000256" key="5">
    <source>
        <dbReference type="ARBA" id="ARBA00038359"/>
    </source>
</evidence>
<reference evidence="8 9" key="1">
    <citation type="journal article" date="2023" name="IMA Fungus">
        <title>Comparative genomic study of the Penicillium genus elucidates a diverse pangenome and 15 lateral gene transfer events.</title>
        <authorList>
            <person name="Petersen C."/>
            <person name="Sorensen T."/>
            <person name="Nielsen M.R."/>
            <person name="Sondergaard T.E."/>
            <person name="Sorensen J.L."/>
            <person name="Fitzpatrick D.A."/>
            <person name="Frisvad J.C."/>
            <person name="Nielsen K.L."/>
        </authorList>
    </citation>
    <scope>NUCLEOTIDE SEQUENCE [LARGE SCALE GENOMIC DNA]</scope>
    <source>
        <strain evidence="8 9">IBT 35679</strain>
    </source>
</reference>
<feature type="transmembrane region" description="Helical" evidence="6">
    <location>
        <begin position="60"/>
        <end position="80"/>
    </location>
</feature>
<gene>
    <name evidence="8" type="ORF">N7494_005634</name>
</gene>
<evidence type="ECO:0000313" key="9">
    <source>
        <dbReference type="Proteomes" id="UP001220324"/>
    </source>
</evidence>
<dbReference type="EMBL" id="JAQIZZ010000005">
    <property type="protein sequence ID" value="KAJ5540558.1"/>
    <property type="molecule type" value="Genomic_DNA"/>
</dbReference>
<sequence length="393" mass="44055">MNLSTTIAELSPPPAGVDLSQDQNLGNNIAIIVVCALAAIVLPIRIFVRIRTNKTLRVDDWIMIIAMAPLGALFAINFVADHYGLGKHVWLCTVGHMITMKKMLFVSLVIYNFELCMIKISILMFYRRVFGMNPLNWLACFFAIGWFIGCTVALCFAAAPISYFWTQIADETGGHYRYSFYNYYIGNAATNVVCDFLVMAVPIPIVWRLKMRVAQKIMVSLVLLLGCFVFAASVIRIHYLTKIKGEGLIDITWTIAPVCLWSTIEPCISVIGSCLPAMQPVVQWALQLEHNYYIRKHMPSRARGSIRGIFHGTGVSMNASSMERSITPIDSFGGKKEDDVVRLFAHAARVEASPEPDRDLNPLEEYLGLNYIRVQHDVEVTIDRKSEIGSESC</sequence>
<feature type="transmembrane region" description="Helical" evidence="6">
    <location>
        <begin position="29"/>
        <end position="48"/>
    </location>
</feature>
<evidence type="ECO:0000313" key="8">
    <source>
        <dbReference type="EMBL" id="KAJ5540558.1"/>
    </source>
</evidence>
<comment type="similarity">
    <text evidence="5">Belongs to the SAT4 family.</text>
</comment>
<dbReference type="InterPro" id="IPR049326">
    <property type="entry name" value="Rhodopsin_dom_fungi"/>
</dbReference>
<evidence type="ECO:0000259" key="7">
    <source>
        <dbReference type="Pfam" id="PF20684"/>
    </source>
</evidence>
<feature type="transmembrane region" description="Helical" evidence="6">
    <location>
        <begin position="219"/>
        <end position="239"/>
    </location>
</feature>
<dbReference type="InterPro" id="IPR052337">
    <property type="entry name" value="SAT4-like"/>
</dbReference>
<keyword evidence="4 6" id="KW-0472">Membrane</keyword>
<dbReference type="Pfam" id="PF20684">
    <property type="entry name" value="Fung_rhodopsin"/>
    <property type="match status" value="1"/>
</dbReference>
<dbReference type="GO" id="GO:0016020">
    <property type="term" value="C:membrane"/>
    <property type="evidence" value="ECO:0007669"/>
    <property type="project" value="UniProtKB-SubCell"/>
</dbReference>
<dbReference type="Proteomes" id="UP001220324">
    <property type="component" value="Unassembled WGS sequence"/>
</dbReference>
<keyword evidence="3 6" id="KW-1133">Transmembrane helix</keyword>
<dbReference type="PANTHER" id="PTHR33048">
    <property type="entry name" value="PTH11-LIKE INTEGRAL MEMBRANE PROTEIN (AFU_ORTHOLOGUE AFUA_5G11245)"/>
    <property type="match status" value="1"/>
</dbReference>
<feature type="domain" description="Rhodopsin" evidence="7">
    <location>
        <begin position="44"/>
        <end position="283"/>
    </location>
</feature>
<proteinExistence type="inferred from homology"/>
<accession>A0AAD6GF95</accession>
<evidence type="ECO:0000256" key="3">
    <source>
        <dbReference type="ARBA" id="ARBA00022989"/>
    </source>
</evidence>
<feature type="transmembrane region" description="Helical" evidence="6">
    <location>
        <begin position="185"/>
        <end position="207"/>
    </location>
</feature>
<name>A0AAD6GF95_9EURO</name>
<comment type="caution">
    <text evidence="8">The sequence shown here is derived from an EMBL/GenBank/DDBJ whole genome shotgun (WGS) entry which is preliminary data.</text>
</comment>
<comment type="subcellular location">
    <subcellularLocation>
        <location evidence="1">Membrane</location>
        <topology evidence="1">Multi-pass membrane protein</topology>
    </subcellularLocation>
</comment>
<organism evidence="8 9">
    <name type="scientific">Penicillium frequentans</name>
    <dbReference type="NCBI Taxonomy" id="3151616"/>
    <lineage>
        <taxon>Eukaryota</taxon>
        <taxon>Fungi</taxon>
        <taxon>Dikarya</taxon>
        <taxon>Ascomycota</taxon>
        <taxon>Pezizomycotina</taxon>
        <taxon>Eurotiomycetes</taxon>
        <taxon>Eurotiomycetidae</taxon>
        <taxon>Eurotiales</taxon>
        <taxon>Aspergillaceae</taxon>
        <taxon>Penicillium</taxon>
    </lineage>
</organism>
<dbReference type="PANTHER" id="PTHR33048:SF163">
    <property type="entry name" value="INTEGRAL MEMBRANE PROTEIN (AFU_ORTHOLOGUE AFUA_8G05510)"/>
    <property type="match status" value="1"/>
</dbReference>
<keyword evidence="9" id="KW-1185">Reference proteome</keyword>
<feature type="transmembrane region" description="Helical" evidence="6">
    <location>
        <begin position="138"/>
        <end position="165"/>
    </location>
</feature>
<feature type="transmembrane region" description="Helical" evidence="6">
    <location>
        <begin position="103"/>
        <end position="126"/>
    </location>
</feature>
<keyword evidence="2 6" id="KW-0812">Transmembrane</keyword>
<evidence type="ECO:0000256" key="6">
    <source>
        <dbReference type="SAM" id="Phobius"/>
    </source>
</evidence>
<dbReference type="AlphaFoldDB" id="A0AAD6GF95"/>